<feature type="region of interest" description="Disordered" evidence="1">
    <location>
        <begin position="141"/>
        <end position="160"/>
    </location>
</feature>
<dbReference type="Proteomes" id="UP000830671">
    <property type="component" value="Chromosome 1"/>
</dbReference>
<sequence>MKLNYRRVAGIRGSFWGIDNEKGRDLSALLIGPWKVSLPVFTNVGPVLERLLALTLSICKIREGGRTRSIWTTLQDLGPHAAKLTPEYLAESPGATQRAIRSSQARQIRVTDPPWTMPNAGRRTVFRLLLRCESQQLGSWVHGASQQRRGRRTPTESPGL</sequence>
<evidence type="ECO:0000256" key="1">
    <source>
        <dbReference type="SAM" id="MobiDB-lite"/>
    </source>
</evidence>
<dbReference type="GeneID" id="73335782"/>
<dbReference type="EMBL" id="CP019471">
    <property type="protein sequence ID" value="UQC75082.1"/>
    <property type="molecule type" value="Genomic_DNA"/>
</dbReference>
<evidence type="ECO:0000313" key="3">
    <source>
        <dbReference type="Proteomes" id="UP000830671"/>
    </source>
</evidence>
<dbReference type="KEGG" id="clup:CLUP02_01735"/>
<evidence type="ECO:0000313" key="2">
    <source>
        <dbReference type="EMBL" id="UQC75082.1"/>
    </source>
</evidence>
<accession>A0A9Q8W9Z6</accession>
<reference evidence="2" key="1">
    <citation type="journal article" date="2021" name="Mol. Plant Microbe Interact.">
        <title>Complete Genome Sequence of the Plant-Pathogenic Fungus Colletotrichum lupini.</title>
        <authorList>
            <person name="Baroncelli R."/>
            <person name="Pensec F."/>
            <person name="Da Lio D."/>
            <person name="Boufleur T."/>
            <person name="Vicente I."/>
            <person name="Sarrocco S."/>
            <person name="Picot A."/>
            <person name="Baraldi E."/>
            <person name="Sukno S."/>
            <person name="Thon M."/>
            <person name="Le Floch G."/>
        </authorList>
    </citation>
    <scope>NUCLEOTIDE SEQUENCE</scope>
    <source>
        <strain evidence="2">IMI 504893</strain>
    </source>
</reference>
<organism evidence="2 3">
    <name type="scientific">Colletotrichum lupini</name>
    <dbReference type="NCBI Taxonomy" id="145971"/>
    <lineage>
        <taxon>Eukaryota</taxon>
        <taxon>Fungi</taxon>
        <taxon>Dikarya</taxon>
        <taxon>Ascomycota</taxon>
        <taxon>Pezizomycotina</taxon>
        <taxon>Sordariomycetes</taxon>
        <taxon>Hypocreomycetidae</taxon>
        <taxon>Glomerellales</taxon>
        <taxon>Glomerellaceae</taxon>
        <taxon>Colletotrichum</taxon>
        <taxon>Colletotrichum acutatum species complex</taxon>
    </lineage>
</organism>
<gene>
    <name evidence="2" type="ORF">CLUP02_01735</name>
</gene>
<name>A0A9Q8W9Z6_9PEZI</name>
<protein>
    <submittedName>
        <fullName evidence="2">Uncharacterized protein</fullName>
    </submittedName>
</protein>
<keyword evidence="3" id="KW-1185">Reference proteome</keyword>
<proteinExistence type="predicted"/>
<dbReference type="AlphaFoldDB" id="A0A9Q8W9Z6"/>
<dbReference type="RefSeq" id="XP_049136729.1">
    <property type="nucleotide sequence ID" value="XM_049280772.1"/>
</dbReference>